<name>A0A1I2HMD0_9BACT</name>
<accession>A0A1I2HMD0</accession>
<dbReference type="PANTHER" id="PTHR30572:SF18">
    <property type="entry name" value="ABC-TYPE MACROLIDE FAMILY EXPORT SYSTEM PERMEASE COMPONENT 2"/>
    <property type="match status" value="1"/>
</dbReference>
<feature type="transmembrane region" description="Helical" evidence="6">
    <location>
        <begin position="688"/>
        <end position="709"/>
    </location>
</feature>
<feature type="domain" description="ABC3 transporter permease C-terminal" evidence="7">
    <location>
        <begin position="308"/>
        <end position="425"/>
    </location>
</feature>
<feature type="transmembrane region" description="Helical" evidence="6">
    <location>
        <begin position="776"/>
        <end position="798"/>
    </location>
</feature>
<dbReference type="STRING" id="662367.SAMN05216167_1451"/>
<feature type="transmembrane region" description="Helical" evidence="6">
    <location>
        <begin position="744"/>
        <end position="764"/>
    </location>
</feature>
<feature type="domain" description="MacB-like periplasmic core" evidence="8">
    <location>
        <begin position="20"/>
        <end position="219"/>
    </location>
</feature>
<evidence type="ECO:0000256" key="5">
    <source>
        <dbReference type="ARBA" id="ARBA00023136"/>
    </source>
</evidence>
<keyword evidence="5 6" id="KW-0472">Membrane</keyword>
<dbReference type="PANTHER" id="PTHR30572">
    <property type="entry name" value="MEMBRANE COMPONENT OF TRANSPORTER-RELATED"/>
    <property type="match status" value="1"/>
</dbReference>
<feature type="transmembrane region" description="Helical" evidence="6">
    <location>
        <begin position="444"/>
        <end position="464"/>
    </location>
</feature>
<dbReference type="Proteomes" id="UP000198598">
    <property type="component" value="Unassembled WGS sequence"/>
</dbReference>
<dbReference type="GO" id="GO:0005886">
    <property type="term" value="C:plasma membrane"/>
    <property type="evidence" value="ECO:0007669"/>
    <property type="project" value="UniProtKB-SubCell"/>
</dbReference>
<evidence type="ECO:0000256" key="3">
    <source>
        <dbReference type="ARBA" id="ARBA00022692"/>
    </source>
</evidence>
<feature type="transmembrane region" description="Helical" evidence="6">
    <location>
        <begin position="349"/>
        <end position="379"/>
    </location>
</feature>
<evidence type="ECO:0000256" key="2">
    <source>
        <dbReference type="ARBA" id="ARBA00022475"/>
    </source>
</evidence>
<feature type="transmembrane region" description="Helical" evidence="6">
    <location>
        <begin position="21"/>
        <end position="41"/>
    </location>
</feature>
<dbReference type="GO" id="GO:0022857">
    <property type="term" value="F:transmembrane transporter activity"/>
    <property type="evidence" value="ECO:0007669"/>
    <property type="project" value="TreeGrafter"/>
</dbReference>
<keyword evidence="10" id="KW-1185">Reference proteome</keyword>
<dbReference type="OrthoDB" id="5933722at2"/>
<dbReference type="EMBL" id="FOLQ01000045">
    <property type="protein sequence ID" value="SFF30450.1"/>
    <property type="molecule type" value="Genomic_DNA"/>
</dbReference>
<dbReference type="Pfam" id="PF02687">
    <property type="entry name" value="FtsX"/>
    <property type="match status" value="2"/>
</dbReference>
<dbReference type="AlphaFoldDB" id="A0A1I2HMD0"/>
<feature type="domain" description="ABC3 transporter permease C-terminal" evidence="7">
    <location>
        <begin position="692"/>
        <end position="805"/>
    </location>
</feature>
<reference evidence="9 10" key="1">
    <citation type="submission" date="2016-10" db="EMBL/GenBank/DDBJ databases">
        <authorList>
            <person name="de Groot N.N."/>
        </authorList>
    </citation>
    <scope>NUCLEOTIDE SEQUENCE [LARGE SCALE GENOMIC DNA]</scope>
    <source>
        <strain evidence="9 10">DSM 26130</strain>
    </source>
</reference>
<feature type="transmembrane region" description="Helical" evidence="6">
    <location>
        <begin position="399"/>
        <end position="423"/>
    </location>
</feature>
<evidence type="ECO:0000313" key="10">
    <source>
        <dbReference type="Proteomes" id="UP000198598"/>
    </source>
</evidence>
<protein>
    <submittedName>
        <fullName evidence="9">Duplicated orphan permease</fullName>
    </submittedName>
</protein>
<dbReference type="InterPro" id="IPR050250">
    <property type="entry name" value="Macrolide_Exporter_MacB"/>
</dbReference>
<dbReference type="Pfam" id="PF12704">
    <property type="entry name" value="MacB_PCD"/>
    <property type="match status" value="2"/>
</dbReference>
<sequence>MFLNYFKFAWRNLLRHRHFTLLNVLGLSVGVAAALLLFMAVRYEFSFDNFHTNGDRIYRVVRKTVFRNGNEAFTPGYPLPMAAALRTDIPQFETIVPVFATLRPQVTVLGRTPNATRTATKFLEEREGFLAGPEFFQLFHFPFRIGTPAALARPNVVVLTESYARKYFGRIEQAVGQYLLINNKFPMQVVGVLADPPKNTSFPLNLVISYETKRRDFSGSFGVTSFDDWGASSSNDQLFVRLPLNFPVTQADGLLATFSRRHFDEGTNNDKKTHFLSPLADLHHDDRFNGFSPKISPVPRQRLWNMVAVGALILLMACINFVNIALALATKRTKEVGVRKVLGSQKSQLVTQFLIETVLMVVASIGIGAGLVYSALPLLGTLFGLPTDPALYFSPDLGLGLLSLLVGLTALAGLYPALVLSSFSPLVAFRNRVASEGGLSLRQGLIVAQFTAALVLLISTAVNLQQMDFLSRMDLGFAKEGIFYFGMDREYSPRNATLRNELLRIPGVSSVSFFSDLPSSGTKFQSNFAFTDMARDEDFPVSMKMADGDYCKTYGIRLVAGASYATNDTVPKFLVNETLLKKLNIQNPATVIGRKLRLGGSPPAEIVGVVNDFQTNSARDGGVQPMVILPDTHFFNGGSVQLRSTNLARTAEQIKAIYARVYPEVAFSGKFYDEELNTYYAADQQLGLLYRVFAGLTLFIACLGLFGLATFTAEQRTKEIGVRKVLGASISSIVALLSKDFLKLVLIAIVIASPIAYYAMNRWLQDFAHRIDISGWVFALSGLLAVGIALLTVSYQSIKAALMNPAKSLRSE</sequence>
<proteinExistence type="predicted"/>
<keyword evidence="2" id="KW-1003">Cell membrane</keyword>
<evidence type="ECO:0000259" key="8">
    <source>
        <dbReference type="Pfam" id="PF12704"/>
    </source>
</evidence>
<keyword evidence="3 6" id="KW-0812">Transmembrane</keyword>
<evidence type="ECO:0000256" key="4">
    <source>
        <dbReference type="ARBA" id="ARBA00022989"/>
    </source>
</evidence>
<organism evidence="9 10">
    <name type="scientific">Spirosoma endophyticum</name>
    <dbReference type="NCBI Taxonomy" id="662367"/>
    <lineage>
        <taxon>Bacteria</taxon>
        <taxon>Pseudomonadati</taxon>
        <taxon>Bacteroidota</taxon>
        <taxon>Cytophagia</taxon>
        <taxon>Cytophagales</taxon>
        <taxon>Cytophagaceae</taxon>
        <taxon>Spirosoma</taxon>
    </lineage>
</organism>
<comment type="subcellular location">
    <subcellularLocation>
        <location evidence="1">Cell membrane</location>
        <topology evidence="1">Multi-pass membrane protein</topology>
    </subcellularLocation>
</comment>
<evidence type="ECO:0000256" key="1">
    <source>
        <dbReference type="ARBA" id="ARBA00004651"/>
    </source>
</evidence>
<evidence type="ECO:0000259" key="7">
    <source>
        <dbReference type="Pfam" id="PF02687"/>
    </source>
</evidence>
<evidence type="ECO:0000313" key="9">
    <source>
        <dbReference type="EMBL" id="SFF30450.1"/>
    </source>
</evidence>
<feature type="domain" description="MacB-like periplasmic core" evidence="8">
    <location>
        <begin position="453"/>
        <end position="655"/>
    </location>
</feature>
<evidence type="ECO:0000256" key="6">
    <source>
        <dbReference type="SAM" id="Phobius"/>
    </source>
</evidence>
<keyword evidence="4 6" id="KW-1133">Transmembrane helix</keyword>
<dbReference type="InterPro" id="IPR003838">
    <property type="entry name" value="ABC3_permease_C"/>
</dbReference>
<feature type="transmembrane region" description="Helical" evidence="6">
    <location>
        <begin position="303"/>
        <end position="328"/>
    </location>
</feature>
<dbReference type="InterPro" id="IPR025857">
    <property type="entry name" value="MacB_PCD"/>
</dbReference>
<dbReference type="RefSeq" id="WP_093834999.1">
    <property type="nucleotide sequence ID" value="NZ_FOLQ01000045.1"/>
</dbReference>
<gene>
    <name evidence="9" type="ORF">SAMN05216167_1451</name>
</gene>